<evidence type="ECO:0000256" key="5">
    <source>
        <dbReference type="ARBA" id="ARBA00023203"/>
    </source>
</evidence>
<dbReference type="Proteomes" id="UP000545574">
    <property type="component" value="Unassembled WGS sequence"/>
</dbReference>
<evidence type="ECO:0000313" key="10">
    <source>
        <dbReference type="Proteomes" id="UP000545574"/>
    </source>
</evidence>
<keyword evidence="3" id="KW-0677">Repeat</keyword>
<keyword evidence="2" id="KW-0597">Phosphoprotein</keyword>
<dbReference type="PROSITE" id="PS51122">
    <property type="entry name" value="CALPONIN_2"/>
    <property type="match status" value="1"/>
</dbReference>
<dbReference type="PRINTS" id="PR00889">
    <property type="entry name" value="CALPONIN"/>
</dbReference>
<dbReference type="GO" id="GO:0005516">
    <property type="term" value="F:calmodulin binding"/>
    <property type="evidence" value="ECO:0007669"/>
    <property type="project" value="UniProtKB-KW"/>
</dbReference>
<evidence type="ECO:0000256" key="4">
    <source>
        <dbReference type="ARBA" id="ARBA00022860"/>
    </source>
</evidence>
<dbReference type="AlphaFoldDB" id="A0A7K6MYN8"/>
<proteinExistence type="inferred from homology"/>
<organism evidence="9 10">
    <name type="scientific">Panurus biarmicus</name>
    <name type="common">Bearded tit</name>
    <dbReference type="NCBI Taxonomy" id="181101"/>
    <lineage>
        <taxon>Eukaryota</taxon>
        <taxon>Metazoa</taxon>
        <taxon>Chordata</taxon>
        <taxon>Craniata</taxon>
        <taxon>Vertebrata</taxon>
        <taxon>Euteleostomi</taxon>
        <taxon>Archelosauria</taxon>
        <taxon>Archosauria</taxon>
        <taxon>Dinosauria</taxon>
        <taxon>Saurischia</taxon>
        <taxon>Theropoda</taxon>
        <taxon>Coelurosauria</taxon>
        <taxon>Aves</taxon>
        <taxon>Neognathae</taxon>
        <taxon>Neoaves</taxon>
        <taxon>Telluraves</taxon>
        <taxon>Australaves</taxon>
        <taxon>Passeriformes</taxon>
        <taxon>Sylvioidea</taxon>
        <taxon>Sylviidae</taxon>
        <taxon>Sylviidae incertae sedis</taxon>
        <taxon>Panurus</taxon>
    </lineage>
</organism>
<dbReference type="PANTHER" id="PTHR47385:SF12">
    <property type="entry name" value="CALPONIN-1"/>
    <property type="match status" value="1"/>
</dbReference>
<evidence type="ECO:0000256" key="1">
    <source>
        <dbReference type="ARBA" id="ARBA00009631"/>
    </source>
</evidence>
<name>A0A7K6MYN8_PANBI</name>
<dbReference type="PROSITE" id="PS50021">
    <property type="entry name" value="CH"/>
    <property type="match status" value="1"/>
</dbReference>
<evidence type="ECO:0000256" key="3">
    <source>
        <dbReference type="ARBA" id="ARBA00022737"/>
    </source>
</evidence>
<evidence type="ECO:0000256" key="2">
    <source>
        <dbReference type="ARBA" id="ARBA00022553"/>
    </source>
</evidence>
<feature type="non-terminal residue" evidence="9">
    <location>
        <position position="264"/>
    </location>
</feature>
<dbReference type="InterPro" id="IPR036872">
    <property type="entry name" value="CH_dom_sf"/>
</dbReference>
<gene>
    <name evidence="9" type="primary">Cnn1</name>
    <name evidence="9" type="ORF">PANBIA_R13764</name>
</gene>
<keyword evidence="4 7" id="KW-0112">Calmodulin-binding</keyword>
<dbReference type="InterPro" id="IPR050606">
    <property type="entry name" value="Calponin-like"/>
</dbReference>
<dbReference type="GO" id="GO:0031032">
    <property type="term" value="P:actomyosin structure organization"/>
    <property type="evidence" value="ECO:0007669"/>
    <property type="project" value="InterPro"/>
</dbReference>
<sequence length="264" mass="28751">QHERELRAWIEGTTGRRIGDNFMDGLKDGVILCELINKLQPGSVPKVNEPVQNWHKLENIGNFLRAITRYGVKPHDIFEANDLFENTNHTQVQSTLIALASQVSSPGRGGQGPGGIHGGAWRVWEAPGDPRVPMDISCSLTLGGSTGQIWGLGKVLGVWGRFLGFGEAVWGLERVFGEDILGLGRVFWQAGMTAPGTKRQIFEPSLGMEHCDTMIIGLQMGSNKGASQQGMTVYGLPRQVYDPKYCGGPELLGQDGYDGLYNNA</sequence>
<comment type="caution">
    <text evidence="9">The sequence shown here is derived from an EMBL/GenBank/DDBJ whole genome shotgun (WGS) entry which is preliminary data.</text>
</comment>
<evidence type="ECO:0000313" key="9">
    <source>
        <dbReference type="EMBL" id="NWW41925.1"/>
    </source>
</evidence>
<comment type="function">
    <text evidence="6 7">Thin filament-associated protein that is implicated in the regulation and modulation of smooth muscle contraction. It is capable of binding to actin, calmodulin and tropomyosin. The interaction of calponin with actin inhibits the actomyosin Mg-ATPase activity.</text>
</comment>
<dbReference type="InterPro" id="IPR000557">
    <property type="entry name" value="Calponin_repeat"/>
</dbReference>
<protein>
    <recommendedName>
        <fullName evidence="7">Calponin</fullName>
    </recommendedName>
</protein>
<dbReference type="Pfam" id="PF00307">
    <property type="entry name" value="CH"/>
    <property type="match status" value="1"/>
</dbReference>
<dbReference type="PROSITE" id="PS01052">
    <property type="entry name" value="CALPONIN_1"/>
    <property type="match status" value="1"/>
</dbReference>
<evidence type="ECO:0000256" key="6">
    <source>
        <dbReference type="ARBA" id="ARBA00025109"/>
    </source>
</evidence>
<evidence type="ECO:0000259" key="8">
    <source>
        <dbReference type="PROSITE" id="PS50021"/>
    </source>
</evidence>
<accession>A0A7K6MYN8</accession>
<comment type="similarity">
    <text evidence="1 7">Belongs to the calponin family.</text>
</comment>
<dbReference type="InterPro" id="IPR001997">
    <property type="entry name" value="Calponin/LIMCH1"/>
</dbReference>
<feature type="non-terminal residue" evidence="9">
    <location>
        <position position="1"/>
    </location>
</feature>
<dbReference type="Gene3D" id="1.10.418.10">
    <property type="entry name" value="Calponin-like domain"/>
    <property type="match status" value="1"/>
</dbReference>
<dbReference type="SUPFAM" id="SSF47576">
    <property type="entry name" value="Calponin-homology domain, CH-domain"/>
    <property type="match status" value="1"/>
</dbReference>
<dbReference type="GO" id="GO:0015629">
    <property type="term" value="C:actin cytoskeleton"/>
    <property type="evidence" value="ECO:0007669"/>
    <property type="project" value="TreeGrafter"/>
</dbReference>
<dbReference type="GO" id="GO:0007015">
    <property type="term" value="P:actin filament organization"/>
    <property type="evidence" value="ECO:0007669"/>
    <property type="project" value="TreeGrafter"/>
</dbReference>
<dbReference type="InterPro" id="IPR003096">
    <property type="entry name" value="SM22_calponin"/>
</dbReference>
<keyword evidence="5 7" id="KW-0009">Actin-binding</keyword>
<dbReference type="SMART" id="SM00033">
    <property type="entry name" value="CH"/>
    <property type="match status" value="1"/>
</dbReference>
<dbReference type="InterPro" id="IPR001715">
    <property type="entry name" value="CH_dom"/>
</dbReference>
<dbReference type="Pfam" id="PF00402">
    <property type="entry name" value="Calponin"/>
    <property type="match status" value="1"/>
</dbReference>
<dbReference type="PANTHER" id="PTHR47385">
    <property type="entry name" value="CALPONIN"/>
    <property type="match status" value="1"/>
</dbReference>
<dbReference type="PRINTS" id="PR00888">
    <property type="entry name" value="SM22CALPONIN"/>
</dbReference>
<reference evidence="9 10" key="1">
    <citation type="submission" date="2019-09" db="EMBL/GenBank/DDBJ databases">
        <title>Bird 10,000 Genomes (B10K) Project - Family phase.</title>
        <authorList>
            <person name="Zhang G."/>
        </authorList>
    </citation>
    <scope>NUCLEOTIDE SEQUENCE [LARGE SCALE GENOMIC DNA]</scope>
    <source>
        <strain evidence="9">B10K-DU-030-18</strain>
    </source>
</reference>
<keyword evidence="10" id="KW-1185">Reference proteome</keyword>
<dbReference type="EMBL" id="VZRT01012652">
    <property type="protein sequence ID" value="NWW41925.1"/>
    <property type="molecule type" value="Genomic_DNA"/>
</dbReference>
<feature type="domain" description="Calponin-homology (CH)" evidence="8">
    <location>
        <begin position="1"/>
        <end position="103"/>
    </location>
</feature>
<dbReference type="GO" id="GO:0051015">
    <property type="term" value="F:actin filament binding"/>
    <property type="evidence" value="ECO:0007669"/>
    <property type="project" value="TreeGrafter"/>
</dbReference>
<evidence type="ECO:0000256" key="7">
    <source>
        <dbReference type="RuleBase" id="RU361224"/>
    </source>
</evidence>